<sequence length="428" mass="49637">MKFIKRIFGNKEDIPKEISIKIDDLSVWIETESQKQFSVLRSDIKQKYDEISATLENLSTSRDQLKDAKFGEKTYKRLAKAGTSNRDNLIKNINVLIERTIIPEDIDPSKAVEFYIDMKSTLKTCLDNTTRSQEYVKLIFPEGYKVVVIDLKRLDTLLDELMYFIEGVKDELDVYTKLPEDIEIINQSRHQIKEMTDNIPQLEAKYESLKNNLHTGEDRLAEMDRSEEIIKANELEKQIKILNNRISGINSNVKELFAPLSKALLRMQKQHESGRHTLSSINSNNLRTLIEDPALILGNDINSFLNEIRKSVEDGTLGLKQQKANKTTEQIDRLTGSDILLSMYRDRESDSAKLTGLLEERNRLTVYKERTRFEKKLSDYRSSINSIEQSLDIERKDLDSLIEKIEQLKTKLNSDLSFVFNKDIKIVY</sequence>
<organism evidence="1 2">
    <name type="scientific">Candidatus Methanomarinus sp</name>
    <dbReference type="NCBI Taxonomy" id="3386244"/>
    <lineage>
        <taxon>Archaea</taxon>
        <taxon>Methanobacteriati</taxon>
        <taxon>Methanobacteriota</taxon>
        <taxon>Stenosarchaea group</taxon>
        <taxon>Methanomicrobia</taxon>
        <taxon>Methanosarcinales</taxon>
        <taxon>ANME-2 cluster</taxon>
        <taxon>Candidatus Methanocomedenaceae</taxon>
        <taxon>Candidatus Methanomarinus</taxon>
    </lineage>
</organism>
<comment type="caution">
    <text evidence="1">The sequence shown here is derived from an EMBL/GenBank/DDBJ whole genome shotgun (WGS) entry which is preliminary data.</text>
</comment>
<evidence type="ECO:0000313" key="1">
    <source>
        <dbReference type="EMBL" id="TKY91125.1"/>
    </source>
</evidence>
<dbReference type="EMBL" id="QYBA01000257">
    <property type="protein sequence ID" value="TKY91125.1"/>
    <property type="molecule type" value="Genomic_DNA"/>
</dbReference>
<dbReference type="Proteomes" id="UP000315423">
    <property type="component" value="Unassembled WGS sequence"/>
</dbReference>
<name>A0AC61S9A6_9EURY</name>
<reference evidence="1" key="1">
    <citation type="submission" date="2018-09" db="EMBL/GenBank/DDBJ databases">
        <title>A genomic encyclopedia of anaerobic methanotrophic archaea.</title>
        <authorList>
            <person name="Skennerton C.T."/>
            <person name="Chadwick G.L."/>
            <person name="Laso-Perez R."/>
            <person name="Leu A.O."/>
            <person name="Speth D.R."/>
            <person name="Yu H."/>
            <person name="Morgan-Lang C."/>
            <person name="Hatzenpichler R."/>
            <person name="Goudeau D."/>
            <person name="Malmstrom R."/>
            <person name="Woyke T."/>
            <person name="Hallam S."/>
            <person name="Tyson G.W."/>
            <person name="Wegener G."/>
            <person name="Boetius A."/>
            <person name="Orphan V.J."/>
        </authorList>
    </citation>
    <scope>NUCLEOTIDE SEQUENCE</scope>
    <source>
        <strain evidence="1">CONS3730D10UFb2</strain>
    </source>
</reference>
<evidence type="ECO:0000313" key="2">
    <source>
        <dbReference type="Proteomes" id="UP000315423"/>
    </source>
</evidence>
<gene>
    <name evidence="1" type="ORF">C5S46_07510</name>
</gene>
<accession>A0AC61S9A6</accession>
<proteinExistence type="predicted"/>
<protein>
    <submittedName>
        <fullName evidence="1">Uncharacterized protein</fullName>
    </submittedName>
</protein>